<evidence type="ECO:0000259" key="2">
    <source>
        <dbReference type="PROSITE" id="PS51898"/>
    </source>
</evidence>
<dbReference type="PANTHER" id="PTHR30349:SF64">
    <property type="entry name" value="PROPHAGE INTEGRASE INTD-RELATED"/>
    <property type="match status" value="1"/>
</dbReference>
<sequence>MVIRVQQGKGRQDRYVTLSPTLLETLREYYRAYRPEGEWLFPSRDRTHPTHPTGVQRTCRNAARKAGLRKRVTTHTMRHSFATNLLEAGVDLRTIQILLGHGSLHTTALYLHVAVGGTKPKPPRPEMVDLLALANDTLPDK</sequence>
<evidence type="ECO:0000313" key="3">
    <source>
        <dbReference type="EMBL" id="GAG34148.1"/>
    </source>
</evidence>
<dbReference type="Gene3D" id="1.10.443.10">
    <property type="entry name" value="Intergrase catalytic core"/>
    <property type="match status" value="1"/>
</dbReference>
<gene>
    <name evidence="3" type="ORF">S01H1_66886</name>
</gene>
<dbReference type="InterPro" id="IPR002104">
    <property type="entry name" value="Integrase_catalytic"/>
</dbReference>
<dbReference type="InterPro" id="IPR050090">
    <property type="entry name" value="Tyrosine_recombinase_XerCD"/>
</dbReference>
<dbReference type="PROSITE" id="PS51898">
    <property type="entry name" value="TYR_RECOMBINASE"/>
    <property type="match status" value="1"/>
</dbReference>
<name>X0XBW1_9ZZZZ</name>
<proteinExistence type="predicted"/>
<dbReference type="SUPFAM" id="SSF56349">
    <property type="entry name" value="DNA breaking-rejoining enzymes"/>
    <property type="match status" value="1"/>
</dbReference>
<dbReference type="GO" id="GO:0015074">
    <property type="term" value="P:DNA integration"/>
    <property type="evidence" value="ECO:0007669"/>
    <property type="project" value="InterPro"/>
</dbReference>
<dbReference type="EMBL" id="BARS01044247">
    <property type="protein sequence ID" value="GAG34148.1"/>
    <property type="molecule type" value="Genomic_DNA"/>
</dbReference>
<dbReference type="PANTHER" id="PTHR30349">
    <property type="entry name" value="PHAGE INTEGRASE-RELATED"/>
    <property type="match status" value="1"/>
</dbReference>
<reference evidence="3" key="1">
    <citation type="journal article" date="2014" name="Front. Microbiol.">
        <title>High frequency of phylogenetically diverse reductive dehalogenase-homologous genes in deep subseafloor sedimentary metagenomes.</title>
        <authorList>
            <person name="Kawai M."/>
            <person name="Futagami T."/>
            <person name="Toyoda A."/>
            <person name="Takaki Y."/>
            <person name="Nishi S."/>
            <person name="Hori S."/>
            <person name="Arai W."/>
            <person name="Tsubouchi T."/>
            <person name="Morono Y."/>
            <person name="Uchiyama I."/>
            <person name="Ito T."/>
            <person name="Fujiyama A."/>
            <person name="Inagaki F."/>
            <person name="Takami H."/>
        </authorList>
    </citation>
    <scope>NUCLEOTIDE SEQUENCE</scope>
    <source>
        <strain evidence="3">Expedition CK06-06</strain>
    </source>
</reference>
<dbReference type="AlphaFoldDB" id="X0XBW1"/>
<keyword evidence="1" id="KW-0233">DNA recombination</keyword>
<protein>
    <recommendedName>
        <fullName evidence="2">Tyr recombinase domain-containing protein</fullName>
    </recommendedName>
</protein>
<feature type="domain" description="Tyr recombinase" evidence="2">
    <location>
        <begin position="1"/>
        <end position="123"/>
    </location>
</feature>
<dbReference type="GO" id="GO:0006310">
    <property type="term" value="P:DNA recombination"/>
    <property type="evidence" value="ECO:0007669"/>
    <property type="project" value="UniProtKB-KW"/>
</dbReference>
<comment type="caution">
    <text evidence="3">The sequence shown here is derived from an EMBL/GenBank/DDBJ whole genome shotgun (WGS) entry which is preliminary data.</text>
</comment>
<accession>X0XBW1</accession>
<dbReference type="Pfam" id="PF00589">
    <property type="entry name" value="Phage_integrase"/>
    <property type="match status" value="1"/>
</dbReference>
<organism evidence="3">
    <name type="scientific">marine sediment metagenome</name>
    <dbReference type="NCBI Taxonomy" id="412755"/>
    <lineage>
        <taxon>unclassified sequences</taxon>
        <taxon>metagenomes</taxon>
        <taxon>ecological metagenomes</taxon>
    </lineage>
</organism>
<dbReference type="InterPro" id="IPR013762">
    <property type="entry name" value="Integrase-like_cat_sf"/>
</dbReference>
<evidence type="ECO:0000256" key="1">
    <source>
        <dbReference type="ARBA" id="ARBA00023172"/>
    </source>
</evidence>
<dbReference type="GO" id="GO:0003677">
    <property type="term" value="F:DNA binding"/>
    <property type="evidence" value="ECO:0007669"/>
    <property type="project" value="InterPro"/>
</dbReference>
<dbReference type="InterPro" id="IPR011010">
    <property type="entry name" value="DNA_brk_join_enz"/>
</dbReference>